<proteinExistence type="predicted"/>
<evidence type="ECO:0000313" key="2">
    <source>
        <dbReference type="Proteomes" id="UP000464624"/>
    </source>
</evidence>
<dbReference type="Proteomes" id="UP000464624">
    <property type="component" value="Chromosome"/>
</dbReference>
<organism evidence="1 2">
    <name type="scientific">Mycobacterium xenopi</name>
    <dbReference type="NCBI Taxonomy" id="1789"/>
    <lineage>
        <taxon>Bacteria</taxon>
        <taxon>Bacillati</taxon>
        <taxon>Actinomycetota</taxon>
        <taxon>Actinomycetes</taxon>
        <taxon>Mycobacteriales</taxon>
        <taxon>Mycobacteriaceae</taxon>
        <taxon>Mycobacterium</taxon>
    </lineage>
</organism>
<dbReference type="EMBL" id="AP022314">
    <property type="protein sequence ID" value="BBU20639.1"/>
    <property type="molecule type" value="Genomic_DNA"/>
</dbReference>
<accession>A0AAD1GZC7</accession>
<dbReference type="AlphaFoldDB" id="A0AAD1GZC7"/>
<sequence>MRAGDLECAVQGLDVVVTVGAAVVGGATARAAARAGPVDTAG</sequence>
<evidence type="ECO:0000313" key="1">
    <source>
        <dbReference type="EMBL" id="BBU20639.1"/>
    </source>
</evidence>
<protein>
    <submittedName>
        <fullName evidence="1">Uncharacterized protein</fullName>
    </submittedName>
</protein>
<gene>
    <name evidence="1" type="ORF">MYXE_04280</name>
</gene>
<dbReference type="KEGG" id="mxe:MYXE_04280"/>
<name>A0AAD1GZC7_MYCXE</name>
<reference evidence="1 2" key="1">
    <citation type="submission" date="2019-12" db="EMBL/GenBank/DDBJ databases">
        <title>Complete genome sequence of Mycolicibacterium xenopi str. JCM15661T.</title>
        <authorList>
            <person name="Yoshida M."/>
            <person name="Fukano H."/>
            <person name="Asakura T."/>
            <person name="Hoshino Y."/>
        </authorList>
    </citation>
    <scope>NUCLEOTIDE SEQUENCE [LARGE SCALE GENOMIC DNA]</scope>
    <source>
        <strain evidence="1 2">JCM 15661T</strain>
    </source>
</reference>